<evidence type="ECO:0000313" key="3">
    <source>
        <dbReference type="Proteomes" id="UP000197619"/>
    </source>
</evidence>
<dbReference type="InterPro" id="IPR036871">
    <property type="entry name" value="PX_dom_sf"/>
</dbReference>
<dbReference type="PANTHER" id="PTHR15706:SF20">
    <property type="entry name" value="NEUTROPHIL CYTOSOL FACTOR 4"/>
    <property type="match status" value="1"/>
</dbReference>
<dbReference type="AlphaFoldDB" id="A0A218V176"/>
<dbReference type="GO" id="GO:0045730">
    <property type="term" value="P:respiratory burst"/>
    <property type="evidence" value="ECO:0007669"/>
    <property type="project" value="InterPro"/>
</dbReference>
<dbReference type="InterPro" id="IPR051228">
    <property type="entry name" value="NADPH_Oxidase/PX-Domain"/>
</dbReference>
<accession>A0A218V176</accession>
<dbReference type="Gene3D" id="3.30.1520.10">
    <property type="entry name" value="Phox-like domain"/>
    <property type="match status" value="1"/>
</dbReference>
<dbReference type="PROSITE" id="PS50195">
    <property type="entry name" value="PX"/>
    <property type="match status" value="1"/>
</dbReference>
<dbReference type="InterPro" id="IPR000919">
    <property type="entry name" value="p40phox"/>
</dbReference>
<dbReference type="Proteomes" id="UP000197619">
    <property type="component" value="Unassembled WGS sequence"/>
</dbReference>
<feature type="domain" description="PX" evidence="1">
    <location>
        <begin position="11"/>
        <end position="153"/>
    </location>
</feature>
<dbReference type="GO" id="GO:0016176">
    <property type="term" value="F:superoxide-generating NADPH oxidase activator activity"/>
    <property type="evidence" value="ECO:0007669"/>
    <property type="project" value="InterPro"/>
</dbReference>
<sequence length="153" mass="17698">MLIDFDQLPDDVPVSANIADIEEKKGFTNYYMFVIEVKLKGGGRYLIFRRYREFYALHTKLEQRYGPESNNSPFTCTLPVLPVLLTRLAYQLPEMLLPCLERSFLIIAMIKQIIKIKKGYHALYSHSQCSVVMLDEFQVQAISLVPTWKSSKA</sequence>
<keyword evidence="3" id="KW-1185">Reference proteome</keyword>
<dbReference type="PANTHER" id="PTHR15706">
    <property type="entry name" value="SH3 MULTIPLE DOMAIN"/>
    <property type="match status" value="1"/>
</dbReference>
<reference evidence="2 3" key="1">
    <citation type="submission" date="2017-05" db="EMBL/GenBank/DDBJ databases">
        <title>Genome of assembly of the Bengalese finch, Lonchura striata domestica.</title>
        <authorList>
            <person name="Colquitt B.M."/>
            <person name="Brainard M.S."/>
        </authorList>
    </citation>
    <scope>NUCLEOTIDE SEQUENCE [LARGE SCALE GENOMIC DNA]</scope>
    <source>
        <strain evidence="2">White83orange57</strain>
    </source>
</reference>
<dbReference type="GO" id="GO:0035091">
    <property type="term" value="F:phosphatidylinositol binding"/>
    <property type="evidence" value="ECO:0007669"/>
    <property type="project" value="InterPro"/>
</dbReference>
<evidence type="ECO:0000313" key="2">
    <source>
        <dbReference type="EMBL" id="OWK59481.1"/>
    </source>
</evidence>
<dbReference type="InterPro" id="IPR001683">
    <property type="entry name" value="PX_dom"/>
</dbReference>
<dbReference type="Pfam" id="PF00787">
    <property type="entry name" value="PX"/>
    <property type="match status" value="1"/>
</dbReference>
<dbReference type="GO" id="GO:0043020">
    <property type="term" value="C:NADPH oxidase complex"/>
    <property type="evidence" value="ECO:0007669"/>
    <property type="project" value="InterPro"/>
</dbReference>
<protein>
    <submittedName>
        <fullName evidence="2">Neutrophil cytosol factor 4</fullName>
    </submittedName>
</protein>
<evidence type="ECO:0000259" key="1">
    <source>
        <dbReference type="PROSITE" id="PS50195"/>
    </source>
</evidence>
<dbReference type="GO" id="GO:0006909">
    <property type="term" value="P:phagocytosis"/>
    <property type="evidence" value="ECO:0007669"/>
    <property type="project" value="InterPro"/>
</dbReference>
<dbReference type="EMBL" id="MUZQ01000077">
    <property type="protein sequence ID" value="OWK59481.1"/>
    <property type="molecule type" value="Genomic_DNA"/>
</dbReference>
<dbReference type="SUPFAM" id="SSF64268">
    <property type="entry name" value="PX domain"/>
    <property type="match status" value="1"/>
</dbReference>
<name>A0A218V176_9PASE</name>
<comment type="caution">
    <text evidence="2">The sequence shown here is derived from an EMBL/GenBank/DDBJ whole genome shotgun (WGS) entry which is preliminary data.</text>
</comment>
<dbReference type="GO" id="GO:0005737">
    <property type="term" value="C:cytoplasm"/>
    <property type="evidence" value="ECO:0007669"/>
    <property type="project" value="TreeGrafter"/>
</dbReference>
<organism evidence="2 3">
    <name type="scientific">Lonchura striata</name>
    <name type="common">white-rumped munia</name>
    <dbReference type="NCBI Taxonomy" id="40157"/>
    <lineage>
        <taxon>Eukaryota</taxon>
        <taxon>Metazoa</taxon>
        <taxon>Chordata</taxon>
        <taxon>Craniata</taxon>
        <taxon>Vertebrata</taxon>
        <taxon>Euteleostomi</taxon>
        <taxon>Archelosauria</taxon>
        <taxon>Archosauria</taxon>
        <taxon>Dinosauria</taxon>
        <taxon>Saurischia</taxon>
        <taxon>Theropoda</taxon>
        <taxon>Coelurosauria</taxon>
        <taxon>Aves</taxon>
        <taxon>Neognathae</taxon>
        <taxon>Neoaves</taxon>
        <taxon>Telluraves</taxon>
        <taxon>Australaves</taxon>
        <taxon>Passeriformes</taxon>
        <taxon>Passeroidea</taxon>
        <taxon>Estrildidae</taxon>
        <taxon>Estrildinae</taxon>
        <taxon>Lonchura</taxon>
    </lineage>
</organism>
<gene>
    <name evidence="2" type="primary">NCF4_1</name>
    <name evidence="2" type="ORF">RLOC_00002112</name>
</gene>
<proteinExistence type="predicted"/>
<dbReference type="PRINTS" id="PR00497">
    <property type="entry name" value="P40PHOX"/>
</dbReference>
<dbReference type="GO" id="GO:0042554">
    <property type="term" value="P:superoxide anion generation"/>
    <property type="evidence" value="ECO:0007669"/>
    <property type="project" value="TreeGrafter"/>
</dbReference>